<dbReference type="GO" id="GO:0006203">
    <property type="term" value="P:dGTP catabolic process"/>
    <property type="evidence" value="ECO:0007669"/>
    <property type="project" value="TreeGrafter"/>
</dbReference>
<organism evidence="2 3">
    <name type="scientific">Mycoplasma haemofelis (strain Ohio2)</name>
    <dbReference type="NCBI Taxonomy" id="859194"/>
    <lineage>
        <taxon>Bacteria</taxon>
        <taxon>Bacillati</taxon>
        <taxon>Mycoplasmatota</taxon>
        <taxon>Mollicutes</taxon>
        <taxon>Mycoplasmataceae</taxon>
        <taxon>Mycoplasma</taxon>
    </lineage>
</organism>
<accession>F6FFM0</accession>
<dbReference type="EMBL" id="CP002808">
    <property type="protein sequence ID" value="AEG72415.1"/>
    <property type="molecule type" value="Genomic_DNA"/>
</dbReference>
<dbReference type="GO" id="GO:0008832">
    <property type="term" value="F:dGTPase activity"/>
    <property type="evidence" value="ECO:0007669"/>
    <property type="project" value="TreeGrafter"/>
</dbReference>
<name>F6FFM0_MYCHI</name>
<evidence type="ECO:0000259" key="1">
    <source>
        <dbReference type="SMART" id="SM00471"/>
    </source>
</evidence>
<evidence type="ECO:0000313" key="2">
    <source>
        <dbReference type="EMBL" id="AEG72415.1"/>
    </source>
</evidence>
<dbReference type="STRING" id="859194.MHF_0104"/>
<dbReference type="BioCyc" id="MHAE859194:G1GR7-103-MONOMER"/>
<dbReference type="CDD" id="cd00077">
    <property type="entry name" value="HDc"/>
    <property type="match status" value="1"/>
</dbReference>
<dbReference type="Gene3D" id="1.10.3210.10">
    <property type="entry name" value="Hypothetical protein af1432"/>
    <property type="match status" value="1"/>
</dbReference>
<dbReference type="AlphaFoldDB" id="F6FFM0"/>
<reference evidence="2 3" key="1">
    <citation type="journal article" date="2011" name="J. Bacteriol.">
        <title>Complete genome sequences of two hemotropic Mycoplasmas, Mycoplasma haemofelis strain Ohio2 and Mycoplasma suis strain Illinois.</title>
        <authorList>
            <person name="Messick J.B."/>
            <person name="Santos A.P."/>
            <person name="Guimaraes A.M."/>
        </authorList>
    </citation>
    <scope>NUCLEOTIDE SEQUENCE [LARGE SCALE GENOMIC DNA]</scope>
    <source>
        <strain evidence="2 3">Ohio2</strain>
    </source>
</reference>
<dbReference type="KEGG" id="mhf:MHF_0104"/>
<dbReference type="HOGENOM" id="CLU_026821_0_0_14"/>
<dbReference type="PANTHER" id="PTHR11373:SF4">
    <property type="entry name" value="DEOXYNUCLEOSIDE TRIPHOSPHATE TRIPHOSPHOHYDROLASE SAMHD1"/>
    <property type="match status" value="1"/>
</dbReference>
<reference key="2">
    <citation type="submission" date="2011-05" db="EMBL/GenBank/DDBJ databases">
        <title>The Genome of Mycoplasma haemofelis Strain Ohio2, a pathogenic hemoplasma of the cat.</title>
        <authorList>
            <person name="Santos A.P."/>
            <person name="Guimaraes A.M.S."/>
            <person name="SanMiguel P.J."/>
            <person name="Martin S.W."/>
            <person name="Messick J.B."/>
        </authorList>
    </citation>
    <scope>NUCLEOTIDE SEQUENCE</scope>
    <source>
        <strain>Ohio2</strain>
    </source>
</reference>
<dbReference type="eggNOG" id="COG1078">
    <property type="taxonomic scope" value="Bacteria"/>
</dbReference>
<dbReference type="SMART" id="SM00471">
    <property type="entry name" value="HDc"/>
    <property type="match status" value="1"/>
</dbReference>
<dbReference type="InterPro" id="IPR050135">
    <property type="entry name" value="dGTPase-like"/>
</dbReference>
<evidence type="ECO:0000313" key="3">
    <source>
        <dbReference type="Proteomes" id="UP000007952"/>
    </source>
</evidence>
<dbReference type="Proteomes" id="UP000007952">
    <property type="component" value="Chromosome"/>
</dbReference>
<proteinExistence type="predicted"/>
<protein>
    <submittedName>
        <fullName evidence="2">HD/deoxyguanosinetriphosphate triphosphohydrolase domains protein</fullName>
    </submittedName>
</protein>
<sequence>MSSLLDFSRLHLRENKAGSFFIKDPILKGINFSKSQFWLYEIVNTFEFQRLSKIKQLSLTVNNFPSSTHTRLTHSLGVYELCNRFIKHFINAGDLDPTKDQVAINIALASALLHDIGHGPLSHTLEKAFPNFHHERMSVKILNLEDTKINSLLRKKALSDGLEEWFYIREIEKVLNKTSEYKWIVDLIASSIDIDRLDFLVRDSYYSGVRYGNTIDVNLFIKWSVLRKDKEGSLRFLFLKKAKNMIGSFLLTRYHMYEELYRNKVSLIYEEILKRIFQTFKKHAEDLKDNFYFQKIKFFFNEESEWNVLEFLELSDEILLFMIDNILKADIPEFRELRALFSGFLNTKNVDEYLEIAPLGASSNVAGELIKVSLWDSKKEEIFNMTVNISDFYS</sequence>
<keyword evidence="2" id="KW-0378">Hydrolase</keyword>
<feature type="domain" description="HD/PDEase" evidence="1">
    <location>
        <begin position="67"/>
        <end position="209"/>
    </location>
</feature>
<dbReference type="SUPFAM" id="SSF109604">
    <property type="entry name" value="HD-domain/PDEase-like"/>
    <property type="match status" value="1"/>
</dbReference>
<dbReference type="Pfam" id="PF01966">
    <property type="entry name" value="HD"/>
    <property type="match status" value="1"/>
</dbReference>
<dbReference type="PANTHER" id="PTHR11373">
    <property type="entry name" value="DEOXYNUCLEOSIDE TRIPHOSPHATE TRIPHOSPHOHYDROLASE"/>
    <property type="match status" value="1"/>
</dbReference>
<gene>
    <name evidence="2" type="ordered locus">MHF_0104</name>
</gene>
<dbReference type="InterPro" id="IPR003607">
    <property type="entry name" value="HD/PDEase_dom"/>
</dbReference>
<dbReference type="InterPro" id="IPR006674">
    <property type="entry name" value="HD_domain"/>
</dbReference>